<dbReference type="PROSITE" id="PS51192">
    <property type="entry name" value="HELICASE_ATP_BIND_1"/>
    <property type="match status" value="1"/>
</dbReference>
<dbReference type="GO" id="GO:0005886">
    <property type="term" value="C:plasma membrane"/>
    <property type="evidence" value="ECO:0007669"/>
    <property type="project" value="UniProtKB-SubCell"/>
</dbReference>
<keyword evidence="10 15" id="KW-0067">ATP-binding</keyword>
<evidence type="ECO:0000259" key="20">
    <source>
        <dbReference type="PROSITE" id="PS51196"/>
    </source>
</evidence>
<dbReference type="SUPFAM" id="SSF81886">
    <property type="entry name" value="Helical scaffold and wing domains of SecA"/>
    <property type="match status" value="1"/>
</dbReference>
<comment type="catalytic activity">
    <reaction evidence="15">
        <text>ATP + H2O + cellular proteinSide 1 = ADP + phosphate + cellular proteinSide 2.</text>
        <dbReference type="EC" id="7.4.2.8"/>
    </reaction>
</comment>
<dbReference type="GO" id="GO:0065002">
    <property type="term" value="P:intracellular protein transmembrane transport"/>
    <property type="evidence" value="ECO:0007669"/>
    <property type="project" value="UniProtKB-UniRule"/>
</dbReference>
<dbReference type="STRING" id="1798661.A3D65_04940"/>
<dbReference type="Pfam" id="PF01043">
    <property type="entry name" value="SecA_PP_bind"/>
    <property type="match status" value="1"/>
</dbReference>
<dbReference type="InterPro" id="IPR014018">
    <property type="entry name" value="SecA_motor_DEAD"/>
</dbReference>
<dbReference type="InterPro" id="IPR011130">
    <property type="entry name" value="SecA_preprotein_X-link_dom"/>
</dbReference>
<dbReference type="InterPro" id="IPR036670">
    <property type="entry name" value="SecA_X-link_sf"/>
</dbReference>
<dbReference type="InterPro" id="IPR044722">
    <property type="entry name" value="SecA_SF2_C"/>
</dbReference>
<keyword evidence="6 15" id="KW-0963">Cytoplasm</keyword>
<feature type="binding site" evidence="15">
    <location>
        <position position="85"/>
    </location>
    <ligand>
        <name>ATP</name>
        <dbReference type="ChEBI" id="CHEBI:30616"/>
    </ligand>
</feature>
<dbReference type="HAMAP" id="MF_01382">
    <property type="entry name" value="SecA"/>
    <property type="match status" value="1"/>
</dbReference>
<dbReference type="SMART" id="SM00958">
    <property type="entry name" value="SecA_PP_bind"/>
    <property type="match status" value="1"/>
</dbReference>
<comment type="similarity">
    <text evidence="3 15 16">Belongs to the SecA family.</text>
</comment>
<dbReference type="InterPro" id="IPR027417">
    <property type="entry name" value="P-loop_NTPase"/>
</dbReference>
<dbReference type="PANTHER" id="PTHR30612">
    <property type="entry name" value="SECA INNER MEMBRANE COMPONENT OF SEC PROTEIN SECRETION SYSTEM"/>
    <property type="match status" value="1"/>
</dbReference>
<dbReference type="Pfam" id="PF07516">
    <property type="entry name" value="SecA_SW"/>
    <property type="match status" value="2"/>
</dbReference>
<comment type="function">
    <text evidence="15">Part of the Sec protein translocase complex. Interacts with the SecYEG preprotein conducting channel. Has a central role in coupling the hydrolysis of ATP to the transfer of proteins into and across the cell membrane, serving as an ATP-driven molecular motor driving the stepwise translocation of polypeptide chains across the membrane.</text>
</comment>
<dbReference type="Gene3D" id="1.10.3060.10">
    <property type="entry name" value="Helical scaffold and wing domains of SecA"/>
    <property type="match status" value="2"/>
</dbReference>
<sequence length="834" mass="93647">MQFLKNLFGDTGEKALKKLAPDITAINLLEPELSRLSDDALRGKTAELKERLAQGKTLDDILHEAFALVREASRRTLGQRHYDVQLLGGIILHRGGIAEMRTGEGKTLVATLPVYLNALEGGGVHVVTVNDYLSRRDAAWMGEIYAFLGLSVGVINHDASYLYDPTQTTSDKERDVMGSFRVFYEFLRPCTRREAYAADITYGTNNEFGFDYLRDNISYEAKDLRQRESGHHFAIVDEVDSILIDEARTPLIISAPAQDSESLYGTFAQIARKMDLTEDYTIDEKLRAIQITDQGITKAEKLLGIENIYTEKGTKYVHHLETAVRAKALFIKDREYVVKDGGVVIVDEFTGRLQPGRRWSEGLHQAIEAKEGARVEAESRTMASITFQNYFKLYKKLSGMTGTALTSSEEFFKIYGLEVISIPPNRPSARLDRDDLIFQTEEGKFTAIARKVKEVHDKNQPVLIGTVSIEKNELLSAFLSRDGVPHEVLNAKNHEREGEIIAQAGRRGSVVIATNMAGRGVDIKLGGNPGTKEDYDAVKQAGGLFVMGTERHDARRIDNQLRGRSGRQGDSGETQFYVSLEDSLMRIFASDTIKNLMGRFGIPPDQPIENKMITKALENAQTKIEGFNFDARKHVLQYDNIINLHRQTMYARRRKLLLGTEAEVEEYLAGLVAEAGEFGEAAQKHADEKVAAIGKKAFYDVIRRLALQTNDMFWVDHLELMDYARSSVNLRAYGQRDPLVEYKREALRLYREMEETIAMQILNIIPRIQVSAVLAAEAEMKRVESQMTLAGGGANTSHQSGVSSHQKNTNKEPGRNDPCWCGSGKKYKKCHWNK</sequence>
<dbReference type="Gene3D" id="3.40.50.300">
    <property type="entry name" value="P-loop containing nucleotide triphosphate hydrolases"/>
    <property type="match status" value="3"/>
</dbReference>
<dbReference type="GO" id="GO:0031522">
    <property type="term" value="C:cell envelope Sec protein transport complex"/>
    <property type="evidence" value="ECO:0007669"/>
    <property type="project" value="TreeGrafter"/>
</dbReference>
<evidence type="ECO:0000256" key="15">
    <source>
        <dbReference type="HAMAP-Rule" id="MF_01382"/>
    </source>
</evidence>
<evidence type="ECO:0000256" key="16">
    <source>
        <dbReference type="RuleBase" id="RU003874"/>
    </source>
</evidence>
<dbReference type="PROSITE" id="PS51196">
    <property type="entry name" value="SECA_MOTOR_DEAD"/>
    <property type="match status" value="1"/>
</dbReference>
<keyword evidence="12 15" id="KW-1278">Translocase</keyword>
<feature type="binding site" evidence="15">
    <location>
        <position position="522"/>
    </location>
    <ligand>
        <name>ATP</name>
        <dbReference type="ChEBI" id="CHEBI:30616"/>
    </ligand>
</feature>
<evidence type="ECO:0000256" key="13">
    <source>
        <dbReference type="ARBA" id="ARBA00023010"/>
    </source>
</evidence>
<evidence type="ECO:0000256" key="14">
    <source>
        <dbReference type="ARBA" id="ARBA00023136"/>
    </source>
</evidence>
<dbReference type="GO" id="GO:0043952">
    <property type="term" value="P:protein transport by the Sec complex"/>
    <property type="evidence" value="ECO:0007669"/>
    <property type="project" value="TreeGrafter"/>
</dbReference>
<reference evidence="21 22" key="1">
    <citation type="journal article" date="2016" name="Nat. Commun.">
        <title>Thousands of microbial genomes shed light on interconnected biogeochemical processes in an aquifer system.</title>
        <authorList>
            <person name="Anantharaman K."/>
            <person name="Brown C.T."/>
            <person name="Hug L.A."/>
            <person name="Sharon I."/>
            <person name="Castelle C.J."/>
            <person name="Probst A.J."/>
            <person name="Thomas B.C."/>
            <person name="Singh A."/>
            <person name="Wilkins M.J."/>
            <person name="Karaoz U."/>
            <person name="Brodie E.L."/>
            <person name="Williams K.H."/>
            <person name="Hubbard S.S."/>
            <person name="Banfield J.F."/>
        </authorList>
    </citation>
    <scope>NUCLEOTIDE SEQUENCE [LARGE SCALE GENOMIC DNA]</scope>
</reference>
<evidence type="ECO:0000256" key="11">
    <source>
        <dbReference type="ARBA" id="ARBA00022927"/>
    </source>
</evidence>
<dbReference type="CDD" id="cd17928">
    <property type="entry name" value="DEXDc_SecA"/>
    <property type="match status" value="1"/>
</dbReference>
<feature type="domain" description="Helicase ATP-binding" evidence="18">
    <location>
        <begin position="87"/>
        <end position="275"/>
    </location>
</feature>
<keyword evidence="5 15" id="KW-1003">Cell membrane</keyword>
<dbReference type="Proteomes" id="UP000177996">
    <property type="component" value="Unassembled WGS sequence"/>
</dbReference>
<comment type="caution">
    <text evidence="21">The sequence shown here is derived from an EMBL/GenBank/DDBJ whole genome shotgun (WGS) entry which is preliminary data.</text>
</comment>
<dbReference type="InterPro" id="IPR036266">
    <property type="entry name" value="SecA_Wing/Scaffold_sf"/>
</dbReference>
<dbReference type="EC" id="7.4.2.8" evidence="15"/>
<dbReference type="InterPro" id="IPR000185">
    <property type="entry name" value="SecA"/>
</dbReference>
<dbReference type="InterPro" id="IPR001650">
    <property type="entry name" value="Helicase_C-like"/>
</dbReference>
<keyword evidence="4 15" id="KW-0813">Transport</keyword>
<keyword evidence="14 15" id="KW-0472">Membrane</keyword>
<feature type="region of interest" description="Disordered" evidence="17">
    <location>
        <begin position="790"/>
        <end position="818"/>
    </location>
</feature>
<comment type="cofactor">
    <cofactor evidence="1">
        <name>Zn(2+)</name>
        <dbReference type="ChEBI" id="CHEBI:29105"/>
    </cofactor>
</comment>
<dbReference type="CDD" id="cd18803">
    <property type="entry name" value="SF2_C_secA"/>
    <property type="match status" value="1"/>
</dbReference>
<keyword evidence="7" id="KW-0479">Metal-binding</keyword>
<evidence type="ECO:0000256" key="4">
    <source>
        <dbReference type="ARBA" id="ARBA00022448"/>
    </source>
</evidence>
<evidence type="ECO:0000256" key="17">
    <source>
        <dbReference type="SAM" id="MobiDB-lite"/>
    </source>
</evidence>
<dbReference type="NCBIfam" id="TIGR00963">
    <property type="entry name" value="secA"/>
    <property type="match status" value="1"/>
</dbReference>
<dbReference type="InterPro" id="IPR011116">
    <property type="entry name" value="SecA_Wing/Scaffold"/>
</dbReference>
<dbReference type="SMART" id="SM00490">
    <property type="entry name" value="HELICc"/>
    <property type="match status" value="1"/>
</dbReference>
<evidence type="ECO:0000256" key="7">
    <source>
        <dbReference type="ARBA" id="ARBA00022723"/>
    </source>
</evidence>
<evidence type="ECO:0000256" key="1">
    <source>
        <dbReference type="ARBA" id="ARBA00001947"/>
    </source>
</evidence>
<feature type="binding site" evidence="15">
    <location>
        <begin position="103"/>
        <end position="107"/>
    </location>
    <ligand>
        <name>ATP</name>
        <dbReference type="ChEBI" id="CHEBI:30616"/>
    </ligand>
</feature>
<evidence type="ECO:0000256" key="9">
    <source>
        <dbReference type="ARBA" id="ARBA00022833"/>
    </source>
</evidence>
<dbReference type="SUPFAM" id="SSF81767">
    <property type="entry name" value="Pre-protein crosslinking domain of SecA"/>
    <property type="match status" value="1"/>
</dbReference>
<evidence type="ECO:0000256" key="3">
    <source>
        <dbReference type="ARBA" id="ARBA00007650"/>
    </source>
</evidence>
<dbReference type="InterPro" id="IPR020937">
    <property type="entry name" value="SecA_CS"/>
</dbReference>
<protein>
    <recommendedName>
        <fullName evidence="15 16">Protein translocase subunit SecA</fullName>
        <ecNumber evidence="15">7.4.2.8</ecNumber>
    </recommendedName>
</protein>
<comment type="subunit">
    <text evidence="15">Monomer and homodimer. Part of the essential Sec protein translocation apparatus which comprises SecA, SecYEG and auxiliary proteins SecDF. Other proteins may also be involved.</text>
</comment>
<accession>A0A1G2D533</accession>
<dbReference type="GO" id="GO:0005524">
    <property type="term" value="F:ATP binding"/>
    <property type="evidence" value="ECO:0007669"/>
    <property type="project" value="UniProtKB-UniRule"/>
</dbReference>
<dbReference type="AlphaFoldDB" id="A0A1G2D533"/>
<dbReference type="FunFam" id="3.40.50.300:FF:000429">
    <property type="entry name" value="Preprotein translocase subunit SecA"/>
    <property type="match status" value="1"/>
</dbReference>
<proteinExistence type="inferred from homology"/>
<organism evidence="21 22">
    <name type="scientific">Candidatus Lloydbacteria bacterium RIFCSPHIGHO2_02_FULL_50_13</name>
    <dbReference type="NCBI Taxonomy" id="1798661"/>
    <lineage>
        <taxon>Bacteria</taxon>
        <taxon>Candidatus Lloydiibacteriota</taxon>
    </lineage>
</organism>
<dbReference type="SMART" id="SM00957">
    <property type="entry name" value="SecA_DEAD"/>
    <property type="match status" value="1"/>
</dbReference>
<dbReference type="GO" id="GO:0008564">
    <property type="term" value="F:protein-exporting ATPase activity"/>
    <property type="evidence" value="ECO:0007669"/>
    <property type="project" value="UniProtKB-EC"/>
</dbReference>
<name>A0A1G2D533_9BACT</name>
<dbReference type="PROSITE" id="PS51194">
    <property type="entry name" value="HELICASE_CTER"/>
    <property type="match status" value="1"/>
</dbReference>
<dbReference type="InterPro" id="IPR011115">
    <property type="entry name" value="SecA_DEAD"/>
</dbReference>
<keyword evidence="11 15" id="KW-0653">Protein transport</keyword>
<dbReference type="GO" id="GO:0017038">
    <property type="term" value="P:protein import"/>
    <property type="evidence" value="ECO:0007669"/>
    <property type="project" value="InterPro"/>
</dbReference>
<evidence type="ECO:0000256" key="5">
    <source>
        <dbReference type="ARBA" id="ARBA00022475"/>
    </source>
</evidence>
<dbReference type="GO" id="GO:0005829">
    <property type="term" value="C:cytosol"/>
    <property type="evidence" value="ECO:0007669"/>
    <property type="project" value="TreeGrafter"/>
</dbReference>
<feature type="domain" description="Helicase C-terminal" evidence="19">
    <location>
        <begin position="447"/>
        <end position="625"/>
    </location>
</feature>
<gene>
    <name evidence="15" type="primary">secA</name>
    <name evidence="21" type="ORF">A3D65_04940</name>
</gene>
<dbReference type="Pfam" id="PF07517">
    <property type="entry name" value="SecA_DEAD"/>
    <property type="match status" value="1"/>
</dbReference>
<evidence type="ECO:0000313" key="22">
    <source>
        <dbReference type="Proteomes" id="UP000177996"/>
    </source>
</evidence>
<dbReference type="GO" id="GO:0006605">
    <property type="term" value="P:protein targeting"/>
    <property type="evidence" value="ECO:0007669"/>
    <property type="project" value="UniProtKB-UniRule"/>
</dbReference>
<dbReference type="InterPro" id="IPR004027">
    <property type="entry name" value="SEC_C_motif"/>
</dbReference>
<evidence type="ECO:0000259" key="18">
    <source>
        <dbReference type="PROSITE" id="PS51192"/>
    </source>
</evidence>
<keyword evidence="8 15" id="KW-0547">Nucleotide-binding</keyword>
<feature type="domain" description="SecA family profile" evidence="20">
    <location>
        <begin position="1"/>
        <end position="609"/>
    </location>
</feature>
<dbReference type="Pfam" id="PF21090">
    <property type="entry name" value="P-loop_SecA"/>
    <property type="match status" value="2"/>
</dbReference>
<dbReference type="Pfam" id="PF02810">
    <property type="entry name" value="SEC-C"/>
    <property type="match status" value="1"/>
</dbReference>
<dbReference type="SUPFAM" id="SSF52540">
    <property type="entry name" value="P-loop containing nucleoside triphosphate hydrolases"/>
    <property type="match status" value="2"/>
</dbReference>
<evidence type="ECO:0000259" key="19">
    <source>
        <dbReference type="PROSITE" id="PS51194"/>
    </source>
</evidence>
<dbReference type="PANTHER" id="PTHR30612:SF0">
    <property type="entry name" value="CHLOROPLAST PROTEIN-TRANSPORTING ATPASE"/>
    <property type="match status" value="1"/>
</dbReference>
<dbReference type="PROSITE" id="PS01312">
    <property type="entry name" value="SECA"/>
    <property type="match status" value="1"/>
</dbReference>
<evidence type="ECO:0000256" key="6">
    <source>
        <dbReference type="ARBA" id="ARBA00022490"/>
    </source>
</evidence>
<comment type="subcellular location">
    <subcellularLocation>
        <location evidence="15">Cell membrane</location>
        <topology evidence="15">Peripheral membrane protein</topology>
        <orientation evidence="15">Cytoplasmic side</orientation>
    </subcellularLocation>
    <subcellularLocation>
        <location evidence="15">Cytoplasm</location>
    </subcellularLocation>
    <subcellularLocation>
        <location evidence="2">Membrane</location>
        <topology evidence="2">Peripheral membrane protein</topology>
    </subcellularLocation>
    <text evidence="15">Distribution is 50-50.</text>
</comment>
<evidence type="ECO:0000256" key="8">
    <source>
        <dbReference type="ARBA" id="ARBA00022741"/>
    </source>
</evidence>
<dbReference type="EMBL" id="MHLL01000032">
    <property type="protein sequence ID" value="OGZ08572.1"/>
    <property type="molecule type" value="Genomic_DNA"/>
</dbReference>
<evidence type="ECO:0000256" key="12">
    <source>
        <dbReference type="ARBA" id="ARBA00022967"/>
    </source>
</evidence>
<dbReference type="Gene3D" id="3.90.1440.10">
    <property type="entry name" value="SecA, preprotein cross-linking domain"/>
    <property type="match status" value="1"/>
</dbReference>
<dbReference type="NCBIfam" id="NF009538">
    <property type="entry name" value="PRK12904.1"/>
    <property type="match status" value="1"/>
</dbReference>
<dbReference type="FunFam" id="3.90.1440.10:FF:000002">
    <property type="entry name" value="Protein translocase subunit SecA"/>
    <property type="match status" value="1"/>
</dbReference>
<keyword evidence="9" id="KW-0862">Zinc</keyword>
<feature type="compositionally biased region" description="Polar residues" evidence="17">
    <location>
        <begin position="795"/>
        <end position="807"/>
    </location>
</feature>
<evidence type="ECO:0000256" key="10">
    <source>
        <dbReference type="ARBA" id="ARBA00022840"/>
    </source>
</evidence>
<dbReference type="GO" id="GO:0046872">
    <property type="term" value="F:metal ion binding"/>
    <property type="evidence" value="ECO:0007669"/>
    <property type="project" value="UniProtKB-KW"/>
</dbReference>
<evidence type="ECO:0000313" key="21">
    <source>
        <dbReference type="EMBL" id="OGZ08572.1"/>
    </source>
</evidence>
<keyword evidence="13 15" id="KW-0811">Translocation</keyword>
<dbReference type="InterPro" id="IPR014001">
    <property type="entry name" value="Helicase_ATP-bd"/>
</dbReference>
<dbReference type="PRINTS" id="PR00906">
    <property type="entry name" value="SECA"/>
</dbReference>
<evidence type="ECO:0000256" key="2">
    <source>
        <dbReference type="ARBA" id="ARBA00004170"/>
    </source>
</evidence>